<feature type="compositionally biased region" description="Low complexity" evidence="1">
    <location>
        <begin position="84"/>
        <end position="93"/>
    </location>
</feature>
<feature type="compositionally biased region" description="Polar residues" evidence="1">
    <location>
        <begin position="303"/>
        <end position="322"/>
    </location>
</feature>
<protein>
    <submittedName>
        <fullName evidence="2">Uncharacterized protein</fullName>
    </submittedName>
</protein>
<evidence type="ECO:0000313" key="2">
    <source>
        <dbReference type="EMBL" id="KAK9720140.1"/>
    </source>
</evidence>
<feature type="compositionally biased region" description="Basic and acidic residues" evidence="1">
    <location>
        <begin position="177"/>
        <end position="190"/>
    </location>
</feature>
<reference evidence="2 3" key="1">
    <citation type="journal article" date="2024" name="BMC Genomics">
        <title>De novo assembly and annotation of Popillia japonica's genome with initial clues to its potential as an invasive pest.</title>
        <authorList>
            <person name="Cucini C."/>
            <person name="Boschi S."/>
            <person name="Funari R."/>
            <person name="Cardaioli E."/>
            <person name="Iannotti N."/>
            <person name="Marturano G."/>
            <person name="Paoli F."/>
            <person name="Bruttini M."/>
            <person name="Carapelli A."/>
            <person name="Frati F."/>
            <person name="Nardi F."/>
        </authorList>
    </citation>
    <scope>NUCLEOTIDE SEQUENCE [LARGE SCALE GENOMIC DNA]</scope>
    <source>
        <strain evidence="2">DMR45628</strain>
    </source>
</reference>
<feature type="region of interest" description="Disordered" evidence="1">
    <location>
        <begin position="1"/>
        <end position="100"/>
    </location>
</feature>
<evidence type="ECO:0000313" key="3">
    <source>
        <dbReference type="Proteomes" id="UP001458880"/>
    </source>
</evidence>
<keyword evidence="3" id="KW-1185">Reference proteome</keyword>
<dbReference type="PRINTS" id="PR01217">
    <property type="entry name" value="PRICHEXTENSN"/>
</dbReference>
<feature type="region of interest" description="Disordered" evidence="1">
    <location>
        <begin position="155"/>
        <end position="322"/>
    </location>
</feature>
<organism evidence="2 3">
    <name type="scientific">Popillia japonica</name>
    <name type="common">Japanese beetle</name>
    <dbReference type="NCBI Taxonomy" id="7064"/>
    <lineage>
        <taxon>Eukaryota</taxon>
        <taxon>Metazoa</taxon>
        <taxon>Ecdysozoa</taxon>
        <taxon>Arthropoda</taxon>
        <taxon>Hexapoda</taxon>
        <taxon>Insecta</taxon>
        <taxon>Pterygota</taxon>
        <taxon>Neoptera</taxon>
        <taxon>Endopterygota</taxon>
        <taxon>Coleoptera</taxon>
        <taxon>Polyphaga</taxon>
        <taxon>Scarabaeiformia</taxon>
        <taxon>Scarabaeidae</taxon>
        <taxon>Rutelinae</taxon>
        <taxon>Popillia</taxon>
    </lineage>
</organism>
<evidence type="ECO:0000256" key="1">
    <source>
        <dbReference type="SAM" id="MobiDB-lite"/>
    </source>
</evidence>
<proteinExistence type="predicted"/>
<comment type="caution">
    <text evidence="2">The sequence shown here is derived from an EMBL/GenBank/DDBJ whole genome shotgun (WGS) entry which is preliminary data.</text>
</comment>
<dbReference type="Proteomes" id="UP001458880">
    <property type="component" value="Unassembled WGS sequence"/>
</dbReference>
<feature type="compositionally biased region" description="Basic residues" evidence="1">
    <location>
        <begin position="167"/>
        <end position="176"/>
    </location>
</feature>
<sequence>MPRPTPHLQMPRPTPHLQRPGPTPHLQMPRPTPHLQMPRPTPHLQMPRPTPHLQVPRPTPHLHHRISTADRGPTSGGPPDADPGDATTTTRPTASPPPTVDQLAEALRMLTQVTLPPRPDPPRPTQTATIHLRVGDREVLAQIDSAASQNLVKPGWPSIFESATGRSSHKRRHRQRRQPELGEARMDIRTHLQGRPDPIRHGHRSADLPNRPDGHAGSFRQRLPVQMSGSDRPPPASRHHPGTTLAPGEQRRLGLRTWMPPRRDHRAPNRPFLQHPAAADQSRHQLGEASPPPAGPDSRRTSQDPASRSVQGQEGQAEPTSP</sequence>
<gene>
    <name evidence="2" type="ORF">QE152_g22247</name>
</gene>
<dbReference type="EMBL" id="JASPKY010000213">
    <property type="protein sequence ID" value="KAK9720140.1"/>
    <property type="molecule type" value="Genomic_DNA"/>
</dbReference>
<name>A0AAW1KMP7_POPJA</name>
<feature type="compositionally biased region" description="Basic and acidic residues" evidence="1">
    <location>
        <begin position="197"/>
        <end position="214"/>
    </location>
</feature>
<accession>A0AAW1KMP7</accession>
<dbReference type="AlphaFoldDB" id="A0AAW1KMP7"/>